<evidence type="ECO:0000259" key="1">
    <source>
        <dbReference type="Pfam" id="PF00550"/>
    </source>
</evidence>
<dbReference type="AlphaFoldDB" id="A0A939GJ82"/>
<organism evidence="2 3">
    <name type="scientific">Fibrella rubiginis</name>
    <dbReference type="NCBI Taxonomy" id="2817060"/>
    <lineage>
        <taxon>Bacteria</taxon>
        <taxon>Pseudomonadati</taxon>
        <taxon>Bacteroidota</taxon>
        <taxon>Cytophagia</taxon>
        <taxon>Cytophagales</taxon>
        <taxon>Spirosomataceae</taxon>
        <taxon>Fibrella</taxon>
    </lineage>
</organism>
<dbReference type="InterPro" id="IPR045851">
    <property type="entry name" value="AMP-bd_C_sf"/>
</dbReference>
<name>A0A939GJ82_9BACT</name>
<dbReference type="Gene3D" id="1.10.1200.10">
    <property type="entry name" value="ACP-like"/>
    <property type="match status" value="1"/>
</dbReference>
<evidence type="ECO:0000313" key="3">
    <source>
        <dbReference type="Proteomes" id="UP000664034"/>
    </source>
</evidence>
<dbReference type="Gene3D" id="3.30.300.30">
    <property type="match status" value="1"/>
</dbReference>
<gene>
    <name evidence="2" type="ORF">J2I47_12880</name>
</gene>
<dbReference type="Gene3D" id="3.40.50.12780">
    <property type="entry name" value="N-terminal domain of ligase-like"/>
    <property type="match status" value="1"/>
</dbReference>
<dbReference type="Proteomes" id="UP000664034">
    <property type="component" value="Unassembled WGS sequence"/>
</dbReference>
<feature type="domain" description="Carrier" evidence="1">
    <location>
        <begin position="11"/>
        <end position="57"/>
    </location>
</feature>
<dbReference type="GO" id="GO:0016874">
    <property type="term" value="F:ligase activity"/>
    <property type="evidence" value="ECO:0007669"/>
    <property type="project" value="UniProtKB-KW"/>
</dbReference>
<dbReference type="InterPro" id="IPR009081">
    <property type="entry name" value="PP-bd_ACP"/>
</dbReference>
<dbReference type="SUPFAM" id="SSF47336">
    <property type="entry name" value="ACP-like"/>
    <property type="match status" value="1"/>
</dbReference>
<dbReference type="RefSeq" id="WP_207365002.1">
    <property type="nucleotide sequence ID" value="NZ_JAFMYV010000006.1"/>
</dbReference>
<dbReference type="Pfam" id="PF00550">
    <property type="entry name" value="PP-binding"/>
    <property type="match status" value="1"/>
</dbReference>
<evidence type="ECO:0000313" key="2">
    <source>
        <dbReference type="EMBL" id="MBO0937443.1"/>
    </source>
</evidence>
<dbReference type="SUPFAM" id="SSF56801">
    <property type="entry name" value="Acetyl-CoA synthetase-like"/>
    <property type="match status" value="1"/>
</dbReference>
<dbReference type="EMBL" id="JAFMYV010000006">
    <property type="protein sequence ID" value="MBO0937443.1"/>
    <property type="molecule type" value="Genomic_DNA"/>
</dbReference>
<sequence length="362" mass="39787">MIWTTDTVRRLVLDTLSGLTGQPPGGVATGADLYRDMGVDSITRMELAAHLNEFFGLFDTAADNYLLADTLLDNWVAKIIRARQESDGFITFRTSGTGGSARAIRHRLTDLLAEARFWANYLPQPNRVVSLVAGQHIYGFLFTVLLPQLWQRPVLPFAQSGGAAPGAGSLVVGTPFTWEYLLRSVGAARLQQSSGVTSTAPMAPGLARQLLDAGVRLTEVYGSSETAGIAFRHGPDDLFTLLPYQTLVDGEPPTLYRTDTDKRYTLPDRVEGLGRQLRVLGRHDEAVSIAGVNVYPDHIRQLIVACPLVAECDVYAKGEAGMVQLYGAVRLRHNNAANQEACRQWIRDHLTAPEIPRHLYLY</sequence>
<accession>A0A939GJ82</accession>
<comment type="caution">
    <text evidence="2">The sequence shown here is derived from an EMBL/GenBank/DDBJ whole genome shotgun (WGS) entry which is preliminary data.</text>
</comment>
<keyword evidence="3" id="KW-1185">Reference proteome</keyword>
<protein>
    <submittedName>
        <fullName evidence="2">4-coumarate--CoA ligase</fullName>
    </submittedName>
</protein>
<reference evidence="2" key="1">
    <citation type="submission" date="2021-03" db="EMBL/GenBank/DDBJ databases">
        <title>Fibrella sp. HMF5335 genome sequencing and assembly.</title>
        <authorList>
            <person name="Kang H."/>
            <person name="Kim H."/>
            <person name="Bae S."/>
            <person name="Joh K."/>
        </authorList>
    </citation>
    <scope>NUCLEOTIDE SEQUENCE</scope>
    <source>
        <strain evidence="2">HMF5335</strain>
    </source>
</reference>
<keyword evidence="2" id="KW-0436">Ligase</keyword>
<dbReference type="InterPro" id="IPR036736">
    <property type="entry name" value="ACP-like_sf"/>
</dbReference>
<dbReference type="InterPro" id="IPR042099">
    <property type="entry name" value="ANL_N_sf"/>
</dbReference>
<proteinExistence type="predicted"/>